<protein>
    <submittedName>
        <fullName evidence="4">5'-nucleotidase</fullName>
    </submittedName>
</protein>
<keyword evidence="5" id="KW-1185">Reference proteome</keyword>
<accession>M0IE25</accession>
<dbReference type="SUPFAM" id="SSF56300">
    <property type="entry name" value="Metallo-dependent phosphatases"/>
    <property type="match status" value="1"/>
</dbReference>
<dbReference type="InterPro" id="IPR004843">
    <property type="entry name" value="Calcineurin-like_PHP"/>
</dbReference>
<evidence type="ECO:0000256" key="1">
    <source>
        <dbReference type="ARBA" id="ARBA00022729"/>
    </source>
</evidence>
<dbReference type="InterPro" id="IPR006179">
    <property type="entry name" value="5_nucleotidase/apyrase"/>
</dbReference>
<dbReference type="EMBL" id="AOLN01000013">
    <property type="protein sequence ID" value="ELZ94113.1"/>
    <property type="molecule type" value="Genomic_DNA"/>
</dbReference>
<dbReference type="OrthoDB" id="21342at2157"/>
<dbReference type="PANTHER" id="PTHR11575:SF24">
    <property type="entry name" value="5'-NUCLEOTIDASE"/>
    <property type="match status" value="1"/>
</dbReference>
<proteinExistence type="predicted"/>
<evidence type="ECO:0000259" key="3">
    <source>
        <dbReference type="Pfam" id="PF02872"/>
    </source>
</evidence>
<comment type="caution">
    <text evidence="4">The sequence shown here is derived from an EMBL/GenBank/DDBJ whole genome shotgun (WGS) entry which is preliminary data.</text>
</comment>
<reference evidence="4 5" key="1">
    <citation type="journal article" date="2014" name="PLoS Genet.">
        <title>Phylogenetically driven sequencing of extremely halophilic archaea reveals strategies for static and dynamic osmo-response.</title>
        <authorList>
            <person name="Becker E.A."/>
            <person name="Seitzer P.M."/>
            <person name="Tritt A."/>
            <person name="Larsen D."/>
            <person name="Krusor M."/>
            <person name="Yao A.I."/>
            <person name="Wu D."/>
            <person name="Madern D."/>
            <person name="Eisen J.A."/>
            <person name="Darling A.E."/>
            <person name="Facciotti M.T."/>
        </authorList>
    </citation>
    <scope>NUCLEOTIDE SEQUENCE [LARGE SCALE GENOMIC DNA]</scope>
    <source>
        <strain evidence="4 5">ATCC BAA-1512</strain>
    </source>
</reference>
<dbReference type="Gene3D" id="3.60.21.10">
    <property type="match status" value="1"/>
</dbReference>
<dbReference type="InterPro" id="IPR029052">
    <property type="entry name" value="Metallo-depent_PP-like"/>
</dbReference>
<dbReference type="GO" id="GO:0016787">
    <property type="term" value="F:hydrolase activity"/>
    <property type="evidence" value="ECO:0007669"/>
    <property type="project" value="InterPro"/>
</dbReference>
<evidence type="ECO:0000259" key="2">
    <source>
        <dbReference type="Pfam" id="PF00149"/>
    </source>
</evidence>
<dbReference type="STRING" id="662479.C440_10848"/>
<dbReference type="Gene3D" id="3.90.780.10">
    <property type="entry name" value="5'-Nucleotidase, C-terminal domain"/>
    <property type="match status" value="1"/>
</dbReference>
<sequence length="460" mass="49332">MPRLLHYSDIENVFDDPMRAGRLAGCVSALDDDDTLVVGSGDNTSPGVLSLVERGGQALDFYHAVDADFETFGNHDFDYGPVRTRELVSASRPTWITCNVRDETGGRFAAAEGTVPWATRDIDGLTLGFVGVTAPATSATNPEAVDLTFTDPYEAVAAAVDDIREEVDVDAVVALSHLGSGDDALARRCDVDLVLGGHVHAERDDVVDGVPIVRPGANGHVIWEVRLDGDRIETVRHRTSEYLPDESLVEALRGRVDAAGLGDVLCRIDRPMDRSEETVAAGECRVGNAIADAYRWATDADVGLQNSGGIRSGPPVGPDVTHANIVSLVPFEGHLVVAEVTGAELLEIFGAARGSAMGFGEPEWWHAHISGARIVWDDARDEVVEAFVGGDPIDPDALYTVATSDYLLHSSVEFAALTQAHRAGEFEIQHDVIARYAREVGFDAEIEGRIERRSSAPASD</sequence>
<dbReference type="PATRIC" id="fig|662479.7.peg.2198"/>
<gene>
    <name evidence="4" type="ORF">C440_10848</name>
</gene>
<organism evidence="4 5">
    <name type="scientific">Haloferax mucosum ATCC BAA-1512</name>
    <dbReference type="NCBI Taxonomy" id="662479"/>
    <lineage>
        <taxon>Archaea</taxon>
        <taxon>Methanobacteriati</taxon>
        <taxon>Methanobacteriota</taxon>
        <taxon>Stenosarchaea group</taxon>
        <taxon>Halobacteria</taxon>
        <taxon>Halobacteriales</taxon>
        <taxon>Haloferacaceae</taxon>
        <taxon>Haloferax</taxon>
    </lineage>
</organism>
<evidence type="ECO:0000313" key="5">
    <source>
        <dbReference type="Proteomes" id="UP000011550"/>
    </source>
</evidence>
<keyword evidence="1" id="KW-0732">Signal</keyword>
<dbReference type="RefSeq" id="WP_008320481.1">
    <property type="nucleotide sequence ID" value="NZ_AOLN01000013.1"/>
</dbReference>
<feature type="domain" description="5'-Nucleotidase C-terminal" evidence="3">
    <location>
        <begin position="273"/>
        <end position="418"/>
    </location>
</feature>
<dbReference type="SUPFAM" id="SSF55816">
    <property type="entry name" value="5'-nucleotidase (syn. UDP-sugar hydrolase), C-terminal domain"/>
    <property type="match status" value="1"/>
</dbReference>
<dbReference type="Pfam" id="PF00149">
    <property type="entry name" value="Metallophos"/>
    <property type="match status" value="1"/>
</dbReference>
<dbReference type="InterPro" id="IPR008334">
    <property type="entry name" value="5'-Nucleotdase_C"/>
</dbReference>
<name>M0IE25_9EURY</name>
<feature type="domain" description="Calcineurin-like phosphoesterase" evidence="2">
    <location>
        <begin position="3"/>
        <end position="201"/>
    </location>
</feature>
<dbReference type="Proteomes" id="UP000011550">
    <property type="component" value="Unassembled WGS sequence"/>
</dbReference>
<dbReference type="Pfam" id="PF02872">
    <property type="entry name" value="5_nucleotid_C"/>
    <property type="match status" value="1"/>
</dbReference>
<evidence type="ECO:0000313" key="4">
    <source>
        <dbReference type="EMBL" id="ELZ94113.1"/>
    </source>
</evidence>
<dbReference type="InterPro" id="IPR036907">
    <property type="entry name" value="5'-Nucleotdase_C_sf"/>
</dbReference>
<dbReference type="AlphaFoldDB" id="M0IE25"/>
<dbReference type="PRINTS" id="PR01607">
    <property type="entry name" value="APYRASEFAMLY"/>
</dbReference>
<dbReference type="PANTHER" id="PTHR11575">
    <property type="entry name" value="5'-NUCLEOTIDASE-RELATED"/>
    <property type="match status" value="1"/>
</dbReference>
<dbReference type="GO" id="GO:0009166">
    <property type="term" value="P:nucleotide catabolic process"/>
    <property type="evidence" value="ECO:0007669"/>
    <property type="project" value="InterPro"/>
</dbReference>
<dbReference type="CDD" id="cd00845">
    <property type="entry name" value="MPP_UshA_N_like"/>
    <property type="match status" value="1"/>
</dbReference>